<evidence type="ECO:0000313" key="3">
    <source>
        <dbReference type="Proteomes" id="UP001596473"/>
    </source>
</evidence>
<dbReference type="RefSeq" id="WP_380185303.1">
    <property type="nucleotide sequence ID" value="NZ_JBHTBQ010000001.1"/>
</dbReference>
<dbReference type="SUPFAM" id="SSF53098">
    <property type="entry name" value="Ribonuclease H-like"/>
    <property type="match status" value="1"/>
</dbReference>
<dbReference type="PANTHER" id="PTHR30231:SF42">
    <property type="entry name" value="EXONUCLEASE"/>
    <property type="match status" value="1"/>
</dbReference>
<dbReference type="InterPro" id="IPR012337">
    <property type="entry name" value="RNaseH-like_sf"/>
</dbReference>
<dbReference type="InterPro" id="IPR013520">
    <property type="entry name" value="Ribonucl_H"/>
</dbReference>
<dbReference type="SMART" id="SM00479">
    <property type="entry name" value="EXOIII"/>
    <property type="match status" value="1"/>
</dbReference>
<dbReference type="Gene3D" id="3.40.50.10190">
    <property type="entry name" value="BRCT domain"/>
    <property type="match status" value="1"/>
</dbReference>
<comment type="caution">
    <text evidence="2">The sequence shown here is derived from an EMBL/GenBank/DDBJ whole genome shotgun (WGS) entry which is preliminary data.</text>
</comment>
<sequence length="282" mass="30703">MDFVVIDVETANPDLGSICQIGVAIFSGSKFLESWSSLVNPEDYFDDFNVSVHGITEAMVSSAPTWPEIHARLKLNYTNIIVASHTPFDRTAIRRACEKNGAEPFECRWLDTARVVRRTWPEFSKSGYGLSNLSKHFGIAFKHHDAEEDARLAGEILILAIKESETSASEWCTRALKSSAVAKSYTAVEANPEGPLFGNVVVFTGALSIPRQEAARLAAFSGCEVGAGVTKHTSLLVVGDQDIRALAGAEKSSKHRKAEELMGKGQAIRIIGESDFERLISG</sequence>
<reference evidence="3" key="1">
    <citation type="journal article" date="2019" name="Int. J. Syst. Evol. Microbiol.">
        <title>The Global Catalogue of Microorganisms (GCM) 10K type strain sequencing project: providing services to taxonomists for standard genome sequencing and annotation.</title>
        <authorList>
            <consortium name="The Broad Institute Genomics Platform"/>
            <consortium name="The Broad Institute Genome Sequencing Center for Infectious Disease"/>
            <person name="Wu L."/>
            <person name="Ma J."/>
        </authorList>
    </citation>
    <scope>NUCLEOTIDE SEQUENCE [LARGE SCALE GENOMIC DNA]</scope>
    <source>
        <strain evidence="3">CCUG 62945</strain>
    </source>
</reference>
<dbReference type="PANTHER" id="PTHR30231">
    <property type="entry name" value="DNA POLYMERASE III SUBUNIT EPSILON"/>
    <property type="match status" value="1"/>
</dbReference>
<dbReference type="CDD" id="cd17748">
    <property type="entry name" value="BRCT_DNA_ligase_like"/>
    <property type="match status" value="1"/>
</dbReference>
<keyword evidence="2" id="KW-0540">Nuclease</keyword>
<protein>
    <submittedName>
        <fullName evidence="2">Exonuclease domain-containing protein</fullName>
    </submittedName>
</protein>
<proteinExistence type="predicted"/>
<accession>A0ABW2QRH0</accession>
<name>A0ABW2QRH0_9NEIS</name>
<dbReference type="Proteomes" id="UP001596473">
    <property type="component" value="Unassembled WGS sequence"/>
</dbReference>
<keyword evidence="2" id="KW-0269">Exonuclease</keyword>
<evidence type="ECO:0000259" key="1">
    <source>
        <dbReference type="SMART" id="SM00479"/>
    </source>
</evidence>
<dbReference type="InterPro" id="IPR036420">
    <property type="entry name" value="BRCT_dom_sf"/>
</dbReference>
<dbReference type="Pfam" id="PF00929">
    <property type="entry name" value="RNase_T"/>
    <property type="match status" value="1"/>
</dbReference>
<dbReference type="GO" id="GO:0004527">
    <property type="term" value="F:exonuclease activity"/>
    <property type="evidence" value="ECO:0007669"/>
    <property type="project" value="UniProtKB-KW"/>
</dbReference>
<dbReference type="EMBL" id="JBHTBQ010000001">
    <property type="protein sequence ID" value="MFC7418361.1"/>
    <property type="molecule type" value="Genomic_DNA"/>
</dbReference>
<dbReference type="Gene3D" id="3.30.420.10">
    <property type="entry name" value="Ribonuclease H-like superfamily/Ribonuclease H"/>
    <property type="match status" value="1"/>
</dbReference>
<evidence type="ECO:0000313" key="2">
    <source>
        <dbReference type="EMBL" id="MFC7418361.1"/>
    </source>
</evidence>
<dbReference type="CDD" id="cd06130">
    <property type="entry name" value="DNA_pol_III_epsilon_like"/>
    <property type="match status" value="1"/>
</dbReference>
<organism evidence="2 3">
    <name type="scientific">Iodobacter arcticus</name>
    <dbReference type="NCBI Taxonomy" id="590593"/>
    <lineage>
        <taxon>Bacteria</taxon>
        <taxon>Pseudomonadati</taxon>
        <taxon>Pseudomonadota</taxon>
        <taxon>Betaproteobacteria</taxon>
        <taxon>Neisseriales</taxon>
        <taxon>Chitinibacteraceae</taxon>
        <taxon>Iodobacter</taxon>
    </lineage>
</organism>
<gene>
    <name evidence="2" type="ORF">ACFQNF_00515</name>
</gene>
<keyword evidence="3" id="KW-1185">Reference proteome</keyword>
<dbReference type="InterPro" id="IPR036397">
    <property type="entry name" value="RNaseH_sf"/>
</dbReference>
<feature type="domain" description="Exonuclease" evidence="1">
    <location>
        <begin position="2"/>
        <end position="166"/>
    </location>
</feature>
<dbReference type="SUPFAM" id="SSF52113">
    <property type="entry name" value="BRCT domain"/>
    <property type="match status" value="1"/>
</dbReference>
<keyword evidence="2" id="KW-0378">Hydrolase</keyword>